<dbReference type="Gene3D" id="3.40.50.300">
    <property type="entry name" value="P-loop containing nucleotide triphosphate hydrolases"/>
    <property type="match status" value="2"/>
</dbReference>
<dbReference type="Proteomes" id="UP001349262">
    <property type="component" value="Unassembled WGS sequence"/>
</dbReference>
<organism evidence="4 5">
    <name type="scientific">Methylobacterium radiotolerans</name>
    <dbReference type="NCBI Taxonomy" id="31998"/>
    <lineage>
        <taxon>Bacteria</taxon>
        <taxon>Pseudomonadati</taxon>
        <taxon>Pseudomonadota</taxon>
        <taxon>Alphaproteobacteria</taxon>
        <taxon>Hyphomicrobiales</taxon>
        <taxon>Methylobacteriaceae</taxon>
        <taxon>Methylobacterium</taxon>
    </lineage>
</organism>
<gene>
    <name evidence="4" type="ORF">MRSR164_23780</name>
</gene>
<dbReference type="CDD" id="cd00267">
    <property type="entry name" value="ABC_ATPase"/>
    <property type="match status" value="1"/>
</dbReference>
<evidence type="ECO:0000256" key="1">
    <source>
        <dbReference type="SAM" id="Coils"/>
    </source>
</evidence>
<evidence type="ECO:0000259" key="3">
    <source>
        <dbReference type="Pfam" id="PF13476"/>
    </source>
</evidence>
<comment type="caution">
    <text evidence="4">The sequence shown here is derived from an EMBL/GenBank/DDBJ whole genome shotgun (WGS) entry which is preliminary data.</text>
</comment>
<reference evidence="4 5" key="1">
    <citation type="journal article" date="2012" name="Genet. Mol. Biol.">
        <title>Analysis of 16S rRNA and mxaF genes revealing insights into Methylobacterium niche-specific plant association.</title>
        <authorList>
            <person name="Dourado M.N."/>
            <person name="Andreote F.D."/>
            <person name="Dini-Andreote F."/>
            <person name="Conti R."/>
            <person name="Araujo J.M."/>
            <person name="Araujo W.L."/>
        </authorList>
    </citation>
    <scope>NUCLEOTIDE SEQUENCE [LARGE SCALE GENOMIC DNA]</scope>
    <source>
        <strain evidence="4 5">SR1.6/4</strain>
    </source>
</reference>
<accession>A0ABU7TGP3</accession>
<proteinExistence type="predicted"/>
<feature type="domain" description="Rad50/SbcC-type AAA" evidence="3">
    <location>
        <begin position="64"/>
        <end position="119"/>
    </location>
</feature>
<feature type="region of interest" description="Disordered" evidence="2">
    <location>
        <begin position="1"/>
        <end position="54"/>
    </location>
</feature>
<dbReference type="PANTHER" id="PTHR32114">
    <property type="entry name" value="ABC TRANSPORTER ABCH.3"/>
    <property type="match status" value="1"/>
</dbReference>
<feature type="coiled-coil region" evidence="1">
    <location>
        <begin position="581"/>
        <end position="608"/>
    </location>
</feature>
<feature type="coiled-coil region" evidence="1">
    <location>
        <begin position="454"/>
        <end position="505"/>
    </location>
</feature>
<feature type="compositionally biased region" description="Basic residues" evidence="2">
    <location>
        <begin position="1"/>
        <end position="27"/>
    </location>
</feature>
<dbReference type="Pfam" id="PF13476">
    <property type="entry name" value="AAA_23"/>
    <property type="match status" value="1"/>
</dbReference>
<feature type="coiled-coil region" evidence="1">
    <location>
        <begin position="762"/>
        <end position="805"/>
    </location>
</feature>
<evidence type="ECO:0000313" key="4">
    <source>
        <dbReference type="EMBL" id="MEE7459685.1"/>
    </source>
</evidence>
<dbReference type="EMBL" id="MLBY01000005">
    <property type="protein sequence ID" value="MEE7459685.1"/>
    <property type="molecule type" value="Genomic_DNA"/>
</dbReference>
<feature type="region of interest" description="Disordered" evidence="2">
    <location>
        <begin position="345"/>
        <end position="370"/>
    </location>
</feature>
<evidence type="ECO:0000313" key="5">
    <source>
        <dbReference type="Proteomes" id="UP001349262"/>
    </source>
</evidence>
<dbReference type="PANTHER" id="PTHR32114:SF2">
    <property type="entry name" value="ABC TRANSPORTER ABCH.3"/>
    <property type="match status" value="1"/>
</dbReference>
<dbReference type="InterPro" id="IPR038729">
    <property type="entry name" value="Rad50/SbcC_AAA"/>
</dbReference>
<name>A0ABU7TGP3_9HYPH</name>
<sequence>MAWAGRRQRARLSRRGRTRPGRGRPRARPGGGGLVGTDREARLPQGGRPRPRGRRRLTSLRIDRLGIEAFRGITGRLELDLRSPLTLVYASNGTGKTTLCDAAEWLMTAAVERLSVRDAAGLDELRSGFAPDAFPKVDADIEVDGVASVLARGFDGASIAVAGEAPIPVGPNDLLEILAPDGAGPGRHQRNATALRRQWLRGARFLSVETLAALLDTDDDTVERRRRVFSDLLGVRQQADAKDRIRQYADALRPTLALLTKEIEKARATADAARAGVGDDPGSAASSREIEAAEKELGLTPSVDRLGTAAAEVARRRQALTAQADALQVVMTEWRHRRELRRALEGEGAAERDAATEDSQDRMQQANARVRDAEADIRAVELRRRRLEELGANLSRQLSAFTTECEFLATDIGLPARPPLQVVREAVPQARLPTARRVAVEREIQGLLSRYLDIQTWSARLAETEAALAEVRSEPRGPEEIQSLADTLSRAEHDLAAAVERLEREAGPMQRLRAAGEAFLRHDHDATQCPTCGHDWQSHGKLLAEVQALMDRTPAFVAVAQESVDRATLAVAACRSSLSAATQAAERERRLTAELAQLRQNIARFERSARSAGIDPEPASTFEGRLRKEAACLRLAASLLETDGLGDLLATGFGVAVDDRAPLPAARARLDRDIAERAAAVGLERLQLGEALDGARSAVAALVSANSERAAADERARERRASIQARLDALVGGWTRLAGQRAWTEANLAIVRSEITDETARLERAEAHIAAADAAIARENRREGLAAAEANLSRLQARLTSVTRKQAAADRAYRAFDTHYQEASRRQVDALRDIVNPLFARMHANKVYDSIGFGEGDDLLRWRSDIGGRSFDPGRNFSQGQRQDLALALFIARARSLGGTFFLDEPVIHLDDVNRVGLLDVLRASAISGRHRTNLVVTTSSRAMARHLIEKFDRVEGAGPRGDGIPILRVYELRGNGRDGVESIERYPPPS</sequence>
<dbReference type="SUPFAM" id="SSF52540">
    <property type="entry name" value="P-loop containing nucleoside triphosphate hydrolases"/>
    <property type="match status" value="1"/>
</dbReference>
<feature type="compositionally biased region" description="Basic and acidic residues" evidence="2">
    <location>
        <begin position="345"/>
        <end position="361"/>
    </location>
</feature>
<evidence type="ECO:0000256" key="2">
    <source>
        <dbReference type="SAM" id="MobiDB-lite"/>
    </source>
</evidence>
<protein>
    <recommendedName>
        <fullName evidence="3">Rad50/SbcC-type AAA domain-containing protein</fullName>
    </recommendedName>
</protein>
<keyword evidence="1" id="KW-0175">Coiled coil</keyword>
<dbReference type="InterPro" id="IPR027417">
    <property type="entry name" value="P-loop_NTPase"/>
</dbReference>
<keyword evidence="5" id="KW-1185">Reference proteome</keyword>